<evidence type="ECO:0000313" key="3">
    <source>
        <dbReference type="EMBL" id="AHB12068.1"/>
    </source>
</evidence>
<keyword evidence="4" id="KW-1185">Reference proteome</keyword>
<accession>V5Q7K3</accession>
<dbReference type="InterPro" id="IPR032876">
    <property type="entry name" value="J_dom"/>
</dbReference>
<protein>
    <submittedName>
        <fullName evidence="3">Tail assembly protein</fullName>
    </submittedName>
</protein>
<feature type="domain" description="Rcc01698-like C-terminal" evidence="2">
    <location>
        <begin position="595"/>
        <end position="653"/>
    </location>
</feature>
<dbReference type="EMBL" id="KF626665">
    <property type="protein sequence ID" value="AHB12068.1"/>
    <property type="molecule type" value="Genomic_DNA"/>
</dbReference>
<dbReference type="Pfam" id="PF13550">
    <property type="entry name" value="Phage-tail_3"/>
    <property type="match status" value="1"/>
</dbReference>
<evidence type="ECO:0000313" key="4">
    <source>
        <dbReference type="Proteomes" id="UP000018621"/>
    </source>
</evidence>
<organism evidence="3 4">
    <name type="scientific">Xylella phage Sano</name>
    <dbReference type="NCBI Taxonomy" id="1415148"/>
    <lineage>
        <taxon>Viruses</taxon>
        <taxon>Duplodnaviria</taxon>
        <taxon>Heunggongvirae</taxon>
        <taxon>Uroviricota</taxon>
        <taxon>Caudoviricetes</taxon>
        <taxon>Casjensviridae</taxon>
        <taxon>Sanovirus</taxon>
        <taxon>Sanovirus sano</taxon>
        <taxon>Xylella virus Sano</taxon>
    </lineage>
</organism>
<dbReference type="InterPro" id="IPR056490">
    <property type="entry name" value="Rcc01698_C"/>
</dbReference>
<dbReference type="Pfam" id="PF23666">
    <property type="entry name" value="Rcc01698_C"/>
    <property type="match status" value="1"/>
</dbReference>
<proteinExistence type="predicted"/>
<reference evidence="3 4" key="1">
    <citation type="journal article" date="2014" name="J. Bacteriol.">
        <title>Characterization of novel virulent broad-host-range phages of Xylella fastidiosa and Xanthomonas.</title>
        <authorList>
            <person name="Ahern S.J."/>
            <person name="Das M."/>
            <person name="Bhowmick T.S."/>
            <person name="Young R."/>
            <person name="Gonzalez C.F."/>
        </authorList>
    </citation>
    <scope>NUCLEOTIDE SEQUENCE [LARGE SCALE GENOMIC DNA]</scope>
</reference>
<dbReference type="Proteomes" id="UP000018621">
    <property type="component" value="Segment"/>
</dbReference>
<dbReference type="OrthoDB" id="9860at10239"/>
<gene>
    <name evidence="3" type="ORF">Sano_48</name>
</gene>
<name>V5Q7K3_9CAUD</name>
<evidence type="ECO:0000259" key="2">
    <source>
        <dbReference type="Pfam" id="PF23666"/>
    </source>
</evidence>
<sequence length="842" mass="90748">MAWIAIIVAIVVAIVGELLRPKQKFNDPNPSAVGDFKFPTVDASRVVPVWWGTCKMMGPNVVWFGDLEVVTLKKKVKTGWFSSKKIVTGYNYYLGVQLVFGYGPADEFIELRVDDKVADLVRSVFKYKDTWLAGQVASKEFVGDKCEFYICSPSILDNGDPPSGVVGKCVLYQGTFTQGTNNYLSGQWNEPDMSAFRPLVHMVMEKCYLGNSDTPPPISIIARRCPNQLGLTGGRHNVNGDANIACASYELMTNNMWGMKIPEDKIDVDSFRACGNLLAEESLGISMLVQSAMLGKDLLAEVLRHADAVVYADPVTGLYTMTLAREFSQAEKDDLLVIDDSNILEDSFDFSRTSWEMTKNTIIVEYTDRASFETKPVQYQDLANIDVRGGMIDAETFSYLGFSNDTAAMNTAARVSKMKASPLVSAKMSLNRIGYKLRPGSGFWLRKPDRGLANVLMRVIEISYGTLDDPAIKITAMEDIFEVNAVAYVPPGPGDWVPPVTALAPFAAQRVIEAPAFGADDMSRRFLITMGVPASNGVIGYDVWSDPSGASNYQITNVVEGYTPSAVLLAGLSRTGPEVDTAGFTVSSAIGLTGLDPGTDGSREAGENLLLVGNELMAWKNIVDNGNGTFTITGVYRAVLDTIPQDHATGARVFFLSEGAGTTNVDGYSGNVTVNTKLAPKNVSSSLDINLAAAVTVTTNSRSLRPLPPGRIRVNAAPVGAGSAFTGDMILTWAHRNRLDGTIASQADPSRTPEEGTTYNIRVYTGSNALLAEALAVSDAATAATIRLAVAGDMRIEIESMREGLASWSKQVAYFSYTPASGTITNTIAVDEPEYVLDGGGA</sequence>
<evidence type="ECO:0000259" key="1">
    <source>
        <dbReference type="Pfam" id="PF13550"/>
    </source>
</evidence>
<feature type="domain" description="Tip attachment protein J" evidence="1">
    <location>
        <begin position="292"/>
        <end position="450"/>
    </location>
</feature>